<evidence type="ECO:0000256" key="13">
    <source>
        <dbReference type="ARBA" id="ARBA00047833"/>
    </source>
</evidence>
<evidence type="ECO:0000313" key="20">
    <source>
        <dbReference type="Proteomes" id="UP001629156"/>
    </source>
</evidence>
<reference evidence="19 20" key="1">
    <citation type="submission" date="2024-06" db="EMBL/GenBank/DDBJ databases">
        <authorList>
            <person name="Kaempfer P."/>
            <person name="Viver T."/>
        </authorList>
    </citation>
    <scope>NUCLEOTIDE SEQUENCE [LARGE SCALE GENOMIC DNA]</scope>
    <source>
        <strain evidence="19 20">ST-119</strain>
    </source>
</reference>
<keyword evidence="12 14" id="KW-0961">Cell wall biogenesis/degradation</keyword>
<evidence type="ECO:0000256" key="1">
    <source>
        <dbReference type="ARBA" id="ARBA00004496"/>
    </source>
</evidence>
<feature type="transmembrane region" description="Helical" evidence="15">
    <location>
        <begin position="6"/>
        <end position="26"/>
    </location>
</feature>
<dbReference type="EC" id="6.3.2.8" evidence="3 14"/>
<keyword evidence="7 14" id="KW-0547">Nucleotide-binding</keyword>
<comment type="similarity">
    <text evidence="14">Belongs to the MurCDEF family.</text>
</comment>
<evidence type="ECO:0000256" key="11">
    <source>
        <dbReference type="ARBA" id="ARBA00023306"/>
    </source>
</evidence>
<keyword evidence="6 14" id="KW-0132">Cell division</keyword>
<dbReference type="SUPFAM" id="SSF53623">
    <property type="entry name" value="MurD-like peptide ligases, catalytic domain"/>
    <property type="match status" value="1"/>
</dbReference>
<evidence type="ECO:0000256" key="2">
    <source>
        <dbReference type="ARBA" id="ARBA00004752"/>
    </source>
</evidence>
<sequence>MELDKIHNVFFIGIGGIGMSALARYFNNAGKNVAGYDKTPTHLTGELQAEGIAVHFEDKTELIEPAFFDKENTLVVITPAVPKNHMQWNYFLQNGFTVKKRAEVLGIITKGTFSFAVAGTHGKTTTSSILGHILHHSGVDVTAFLGGVVENYNSNLIGKGKSVTVAEADEFDRSFLHLHPNIACITSMDADHLDIYGDTASIEASFVEFADKVQDKNNLFVAAGLPLQGVTVGVEKGEFSAQNVRIENGWYVFDAVTPTQTITGLRFGLPGRHNLSNAMLAFAMANTYGVAAEDIARALESFKGVRRRFSYQLKKEKLVYIDDYAHHPTEIDAVYQAVNELYPDKKVLAVFQPHLYSRTRDFAEGFAKSLSQFKNIVLLDIYPARELPIEGVTSQWLLDMMDNPAKKLVTKEQLPDLLKQTDAQVVITIGAGDIGEMVPEIKKILNEKV</sequence>
<dbReference type="Gene3D" id="3.40.1190.10">
    <property type="entry name" value="Mur-like, catalytic domain"/>
    <property type="match status" value="1"/>
</dbReference>
<comment type="subcellular location">
    <subcellularLocation>
        <location evidence="1 14">Cytoplasm</location>
    </subcellularLocation>
</comment>
<dbReference type="Gene3D" id="3.90.190.20">
    <property type="entry name" value="Mur ligase, C-terminal domain"/>
    <property type="match status" value="1"/>
</dbReference>
<keyword evidence="5 14" id="KW-0436">Ligase</keyword>
<dbReference type="SUPFAM" id="SSF51984">
    <property type="entry name" value="MurCD N-terminal domain"/>
    <property type="match status" value="1"/>
</dbReference>
<dbReference type="PANTHER" id="PTHR43445">
    <property type="entry name" value="UDP-N-ACETYLMURAMATE--L-ALANINE LIGASE-RELATED"/>
    <property type="match status" value="1"/>
</dbReference>
<dbReference type="InterPro" id="IPR000713">
    <property type="entry name" value="Mur_ligase_N"/>
</dbReference>
<keyword evidence="15" id="KW-0812">Transmembrane</keyword>
<dbReference type="Pfam" id="PF02875">
    <property type="entry name" value="Mur_ligase_C"/>
    <property type="match status" value="1"/>
</dbReference>
<evidence type="ECO:0000256" key="3">
    <source>
        <dbReference type="ARBA" id="ARBA00012211"/>
    </source>
</evidence>
<evidence type="ECO:0000256" key="4">
    <source>
        <dbReference type="ARBA" id="ARBA00022490"/>
    </source>
</evidence>
<keyword evidence="11 14" id="KW-0131">Cell cycle</keyword>
<comment type="function">
    <text evidence="14">Cell wall formation.</text>
</comment>
<evidence type="ECO:0000256" key="5">
    <source>
        <dbReference type="ARBA" id="ARBA00022598"/>
    </source>
</evidence>
<evidence type="ECO:0000256" key="10">
    <source>
        <dbReference type="ARBA" id="ARBA00022984"/>
    </source>
</evidence>
<evidence type="ECO:0000256" key="15">
    <source>
        <dbReference type="SAM" id="Phobius"/>
    </source>
</evidence>
<protein>
    <recommendedName>
        <fullName evidence="3 14">UDP-N-acetylmuramate--L-alanine ligase</fullName>
        <ecNumber evidence="3 14">6.3.2.8</ecNumber>
    </recommendedName>
    <alternativeName>
        <fullName evidence="14">UDP-N-acetylmuramoyl-L-alanine synthetase</fullName>
    </alternativeName>
</protein>
<feature type="binding site" evidence="14">
    <location>
        <begin position="119"/>
        <end position="125"/>
    </location>
    <ligand>
        <name>ATP</name>
        <dbReference type="ChEBI" id="CHEBI:30616"/>
    </ligand>
</feature>
<comment type="pathway">
    <text evidence="2 14">Cell wall biogenesis; peptidoglycan biosynthesis.</text>
</comment>
<dbReference type="InterPro" id="IPR005758">
    <property type="entry name" value="UDP-N-AcMur_Ala_ligase_MurC"/>
</dbReference>
<dbReference type="PANTHER" id="PTHR43445:SF3">
    <property type="entry name" value="UDP-N-ACETYLMURAMATE--L-ALANINE LIGASE"/>
    <property type="match status" value="1"/>
</dbReference>
<name>A0ABW8Z2C1_9FLAO</name>
<dbReference type="InterPro" id="IPR050061">
    <property type="entry name" value="MurCDEF_pg_biosynth"/>
</dbReference>
<comment type="caution">
    <text evidence="19">The sequence shown here is derived from an EMBL/GenBank/DDBJ whole genome shotgun (WGS) entry which is preliminary data.</text>
</comment>
<dbReference type="InterPro" id="IPR013221">
    <property type="entry name" value="Mur_ligase_cen"/>
</dbReference>
<dbReference type="RefSeq" id="WP_408085953.1">
    <property type="nucleotide sequence ID" value="NZ_JBELPZ010000020.1"/>
</dbReference>
<dbReference type="Gene3D" id="3.40.50.720">
    <property type="entry name" value="NAD(P)-binding Rossmann-like Domain"/>
    <property type="match status" value="1"/>
</dbReference>
<evidence type="ECO:0000259" key="18">
    <source>
        <dbReference type="Pfam" id="PF08245"/>
    </source>
</evidence>
<keyword evidence="9 14" id="KW-0133">Cell shape</keyword>
<comment type="catalytic activity">
    <reaction evidence="13 14">
        <text>UDP-N-acetyl-alpha-D-muramate + L-alanine + ATP = UDP-N-acetyl-alpha-D-muramoyl-L-alanine + ADP + phosphate + H(+)</text>
        <dbReference type="Rhea" id="RHEA:23372"/>
        <dbReference type="ChEBI" id="CHEBI:15378"/>
        <dbReference type="ChEBI" id="CHEBI:30616"/>
        <dbReference type="ChEBI" id="CHEBI:43474"/>
        <dbReference type="ChEBI" id="CHEBI:57972"/>
        <dbReference type="ChEBI" id="CHEBI:70757"/>
        <dbReference type="ChEBI" id="CHEBI:83898"/>
        <dbReference type="ChEBI" id="CHEBI:456216"/>
        <dbReference type="EC" id="6.3.2.8"/>
    </reaction>
</comment>
<dbReference type="Pfam" id="PF01225">
    <property type="entry name" value="Mur_ligase"/>
    <property type="match status" value="1"/>
</dbReference>
<evidence type="ECO:0000313" key="19">
    <source>
        <dbReference type="EMBL" id="MFL9845671.1"/>
    </source>
</evidence>
<dbReference type="SUPFAM" id="SSF53244">
    <property type="entry name" value="MurD-like peptide ligases, peptide-binding domain"/>
    <property type="match status" value="1"/>
</dbReference>
<evidence type="ECO:0000256" key="8">
    <source>
        <dbReference type="ARBA" id="ARBA00022840"/>
    </source>
</evidence>
<accession>A0ABW8Z2C1</accession>
<evidence type="ECO:0000256" key="6">
    <source>
        <dbReference type="ARBA" id="ARBA00022618"/>
    </source>
</evidence>
<organism evidence="19 20">
    <name type="scientific">Flavobacterium rhizosphaerae</name>
    <dbReference type="NCBI Taxonomy" id="3163298"/>
    <lineage>
        <taxon>Bacteria</taxon>
        <taxon>Pseudomonadati</taxon>
        <taxon>Bacteroidota</taxon>
        <taxon>Flavobacteriia</taxon>
        <taxon>Flavobacteriales</taxon>
        <taxon>Flavobacteriaceae</taxon>
        <taxon>Flavobacterium</taxon>
    </lineage>
</organism>
<keyword evidence="15" id="KW-0472">Membrane</keyword>
<keyword evidence="15" id="KW-1133">Transmembrane helix</keyword>
<dbReference type="Proteomes" id="UP001629156">
    <property type="component" value="Unassembled WGS sequence"/>
</dbReference>
<keyword evidence="20" id="KW-1185">Reference proteome</keyword>
<feature type="domain" description="Mur ligase C-terminal" evidence="17">
    <location>
        <begin position="307"/>
        <end position="431"/>
    </location>
</feature>
<feature type="domain" description="Mur ligase central" evidence="18">
    <location>
        <begin position="117"/>
        <end position="285"/>
    </location>
</feature>
<feature type="domain" description="Mur ligase N-terminal catalytic" evidence="16">
    <location>
        <begin position="11"/>
        <end position="110"/>
    </location>
</feature>
<keyword evidence="10 14" id="KW-0573">Peptidoglycan synthesis</keyword>
<proteinExistence type="inferred from homology"/>
<dbReference type="InterPro" id="IPR036615">
    <property type="entry name" value="Mur_ligase_C_dom_sf"/>
</dbReference>
<evidence type="ECO:0000256" key="7">
    <source>
        <dbReference type="ARBA" id="ARBA00022741"/>
    </source>
</evidence>
<dbReference type="EMBL" id="JBELPZ010000020">
    <property type="protein sequence ID" value="MFL9845671.1"/>
    <property type="molecule type" value="Genomic_DNA"/>
</dbReference>
<dbReference type="Pfam" id="PF08245">
    <property type="entry name" value="Mur_ligase_M"/>
    <property type="match status" value="1"/>
</dbReference>
<dbReference type="GO" id="GO:0008763">
    <property type="term" value="F:UDP-N-acetylmuramate-L-alanine ligase activity"/>
    <property type="evidence" value="ECO:0007669"/>
    <property type="project" value="UniProtKB-EC"/>
</dbReference>
<keyword evidence="4 14" id="KW-0963">Cytoplasm</keyword>
<dbReference type="NCBIfam" id="TIGR01082">
    <property type="entry name" value="murC"/>
    <property type="match status" value="1"/>
</dbReference>
<keyword evidence="8 14" id="KW-0067">ATP-binding</keyword>
<evidence type="ECO:0000256" key="9">
    <source>
        <dbReference type="ARBA" id="ARBA00022960"/>
    </source>
</evidence>
<dbReference type="InterPro" id="IPR004101">
    <property type="entry name" value="Mur_ligase_C"/>
</dbReference>
<evidence type="ECO:0000259" key="16">
    <source>
        <dbReference type="Pfam" id="PF01225"/>
    </source>
</evidence>
<evidence type="ECO:0000256" key="12">
    <source>
        <dbReference type="ARBA" id="ARBA00023316"/>
    </source>
</evidence>
<gene>
    <name evidence="14 19" type="primary">murC</name>
    <name evidence="19" type="ORF">ABS766_14710</name>
</gene>
<evidence type="ECO:0000259" key="17">
    <source>
        <dbReference type="Pfam" id="PF02875"/>
    </source>
</evidence>
<dbReference type="HAMAP" id="MF_00046">
    <property type="entry name" value="MurC"/>
    <property type="match status" value="1"/>
</dbReference>
<dbReference type="InterPro" id="IPR036565">
    <property type="entry name" value="Mur-like_cat_sf"/>
</dbReference>
<evidence type="ECO:0000256" key="14">
    <source>
        <dbReference type="HAMAP-Rule" id="MF_00046"/>
    </source>
</evidence>